<dbReference type="AlphaFoldDB" id="A0A7C9TL12"/>
<dbReference type="EMBL" id="JAAGOH010000024">
    <property type="protein sequence ID" value="NDY92898.1"/>
    <property type="molecule type" value="Genomic_DNA"/>
</dbReference>
<evidence type="ECO:0008006" key="3">
    <source>
        <dbReference type="Google" id="ProtNLM"/>
    </source>
</evidence>
<accession>A0A7C9TL12</accession>
<keyword evidence="2" id="KW-1185">Reference proteome</keyword>
<dbReference type="Proteomes" id="UP000484255">
    <property type="component" value="Unassembled WGS sequence"/>
</dbReference>
<name>A0A7C9TL12_9BURK</name>
<evidence type="ECO:0000313" key="1">
    <source>
        <dbReference type="EMBL" id="NDY92898.1"/>
    </source>
</evidence>
<protein>
    <recommendedName>
        <fullName evidence="3">Roadblock/LAMTOR2 domain-containing protein</fullName>
    </recommendedName>
</protein>
<organism evidence="1 2">
    <name type="scientific">Ideonella livida</name>
    <dbReference type="NCBI Taxonomy" id="2707176"/>
    <lineage>
        <taxon>Bacteria</taxon>
        <taxon>Pseudomonadati</taxon>
        <taxon>Pseudomonadota</taxon>
        <taxon>Betaproteobacteria</taxon>
        <taxon>Burkholderiales</taxon>
        <taxon>Sphaerotilaceae</taxon>
        <taxon>Ideonella</taxon>
    </lineage>
</organism>
<proteinExistence type="predicted"/>
<comment type="caution">
    <text evidence="1">The sequence shown here is derived from an EMBL/GenBank/DDBJ whole genome shotgun (WGS) entry which is preliminary data.</text>
</comment>
<reference evidence="1 2" key="1">
    <citation type="submission" date="2020-02" db="EMBL/GenBank/DDBJ databases">
        <title>Ideonella bacterium strain TBM-1.</title>
        <authorList>
            <person name="Chen W.-M."/>
        </authorList>
    </citation>
    <scope>NUCLEOTIDE SEQUENCE [LARGE SCALE GENOMIC DNA]</scope>
    <source>
        <strain evidence="1 2">TBM-1</strain>
    </source>
</reference>
<gene>
    <name evidence="1" type="ORF">G3A44_17025</name>
</gene>
<evidence type="ECO:0000313" key="2">
    <source>
        <dbReference type="Proteomes" id="UP000484255"/>
    </source>
</evidence>
<sequence>MKAQVLAQVLQDMVGEAPGVLGCALVEAGSGLLWQRAGQDFGPHLVWEAAVDYWRLQERLHGHFEPLGPLGAATLHHRLGVVVVLPCVPEHPLLLVAVGRHREVDWAAWQHLNLRLAALLRQAMAPAA</sequence>
<dbReference type="RefSeq" id="WP_163458952.1">
    <property type="nucleotide sequence ID" value="NZ_JAAGOH010000024.1"/>
</dbReference>